<dbReference type="RefSeq" id="WP_168882962.1">
    <property type="nucleotide sequence ID" value="NZ_JABAIL010000004.1"/>
</dbReference>
<keyword evidence="1" id="KW-1133">Transmembrane helix</keyword>
<keyword evidence="3" id="KW-1185">Reference proteome</keyword>
<name>A0A7X8SL44_9BACT</name>
<sequence>MHKLTLTISILLFSILSISVKAEKDIKINFMTEAQGFRLLEIAEDSSILKKLKEVNAEIYVGITDFSTERVKALKIFAKHNIQCHAWLLLSKGEGYFPNAHNGESYLQRFESFNNWSRKNGLQWNSLTVSQAPYKTDQRIIQNGSLSIMKVILKRLISGSVQQQGDINYARLRSVSQKEGFVTNSVITPYQIDGREVNVDTWKQISGTFNMLNDEEYLSVFNHYEENTVKTLAQIKAYQSGFKNIIVGSANPTKPLSNEENPRPLQWKELTQYVTLVRQYDKNLVIYGLDGAIKNDILKNLSLHLTDDKLPNLKAAEEIIRKERENTQALFTILAHPGWIVSFFLVLAITLMIASLRTLKLIF</sequence>
<feature type="transmembrane region" description="Helical" evidence="1">
    <location>
        <begin position="329"/>
        <end position="354"/>
    </location>
</feature>
<dbReference type="EMBL" id="JABAIL010000004">
    <property type="protein sequence ID" value="NLR92244.1"/>
    <property type="molecule type" value="Genomic_DNA"/>
</dbReference>
<dbReference type="AlphaFoldDB" id="A0A7X8SL44"/>
<protein>
    <submittedName>
        <fullName evidence="2">Uncharacterized protein</fullName>
    </submittedName>
</protein>
<evidence type="ECO:0000313" key="2">
    <source>
        <dbReference type="EMBL" id="NLR92244.1"/>
    </source>
</evidence>
<proteinExistence type="predicted"/>
<evidence type="ECO:0000256" key="1">
    <source>
        <dbReference type="SAM" id="Phobius"/>
    </source>
</evidence>
<accession>A0A7X8SL44</accession>
<keyword evidence="1" id="KW-0812">Transmembrane</keyword>
<evidence type="ECO:0000313" key="3">
    <source>
        <dbReference type="Proteomes" id="UP000585050"/>
    </source>
</evidence>
<organism evidence="2 3">
    <name type="scientific">Flammeovirga agarivorans</name>
    <dbReference type="NCBI Taxonomy" id="2726742"/>
    <lineage>
        <taxon>Bacteria</taxon>
        <taxon>Pseudomonadati</taxon>
        <taxon>Bacteroidota</taxon>
        <taxon>Cytophagia</taxon>
        <taxon>Cytophagales</taxon>
        <taxon>Flammeovirgaceae</taxon>
        <taxon>Flammeovirga</taxon>
    </lineage>
</organism>
<reference evidence="2 3" key="1">
    <citation type="submission" date="2020-04" db="EMBL/GenBank/DDBJ databases">
        <title>Flammeovirga sp. SR4, a novel species isolated from seawater.</title>
        <authorList>
            <person name="Wang X."/>
        </authorList>
    </citation>
    <scope>NUCLEOTIDE SEQUENCE [LARGE SCALE GENOMIC DNA]</scope>
    <source>
        <strain evidence="2 3">SR4</strain>
    </source>
</reference>
<comment type="caution">
    <text evidence="2">The sequence shown here is derived from an EMBL/GenBank/DDBJ whole genome shotgun (WGS) entry which is preliminary data.</text>
</comment>
<gene>
    <name evidence="2" type="ORF">HGP29_13535</name>
</gene>
<keyword evidence="1" id="KW-0472">Membrane</keyword>
<dbReference type="Proteomes" id="UP000585050">
    <property type="component" value="Unassembled WGS sequence"/>
</dbReference>